<dbReference type="Proteomes" id="UP001626550">
    <property type="component" value="Unassembled WGS sequence"/>
</dbReference>
<feature type="non-terminal residue" evidence="2">
    <location>
        <position position="174"/>
    </location>
</feature>
<organism evidence="2 3">
    <name type="scientific">Cichlidogyrus casuarinus</name>
    <dbReference type="NCBI Taxonomy" id="1844966"/>
    <lineage>
        <taxon>Eukaryota</taxon>
        <taxon>Metazoa</taxon>
        <taxon>Spiralia</taxon>
        <taxon>Lophotrochozoa</taxon>
        <taxon>Platyhelminthes</taxon>
        <taxon>Monogenea</taxon>
        <taxon>Monopisthocotylea</taxon>
        <taxon>Dactylogyridea</taxon>
        <taxon>Ancyrocephalidae</taxon>
        <taxon>Cichlidogyrus</taxon>
    </lineage>
</organism>
<proteinExistence type="predicted"/>
<evidence type="ECO:0000256" key="1">
    <source>
        <dbReference type="SAM" id="MobiDB-lite"/>
    </source>
</evidence>
<dbReference type="AlphaFoldDB" id="A0ABD2PMB5"/>
<evidence type="ECO:0000313" key="3">
    <source>
        <dbReference type="Proteomes" id="UP001626550"/>
    </source>
</evidence>
<feature type="region of interest" description="Disordered" evidence="1">
    <location>
        <begin position="155"/>
        <end position="174"/>
    </location>
</feature>
<accession>A0ABD2PMB5</accession>
<keyword evidence="3" id="KW-1185">Reference proteome</keyword>
<comment type="caution">
    <text evidence="2">The sequence shown here is derived from an EMBL/GenBank/DDBJ whole genome shotgun (WGS) entry which is preliminary data.</text>
</comment>
<evidence type="ECO:0000313" key="2">
    <source>
        <dbReference type="EMBL" id="KAL3308675.1"/>
    </source>
</evidence>
<protein>
    <submittedName>
        <fullName evidence="2">Uncharacterized protein</fullName>
    </submittedName>
</protein>
<dbReference type="EMBL" id="JBJKFK010004878">
    <property type="protein sequence ID" value="KAL3308675.1"/>
    <property type="molecule type" value="Genomic_DNA"/>
</dbReference>
<name>A0ABD2PMB5_9PLAT</name>
<gene>
    <name evidence="2" type="ORF">Ciccas_012788</name>
</gene>
<feature type="compositionally biased region" description="Polar residues" evidence="1">
    <location>
        <begin position="163"/>
        <end position="174"/>
    </location>
</feature>
<sequence>MPSEALASYFISTRACKTVTSRRAAVVCNEAKYVNTGGAATGADLGGSSNYSSGTLEDRSGEGFHGNSAWPWYREEGTFIYLWPSGVKGNQVNIPGPATEFHHVEINICWHGTLSRLGASSRILCITNNNRESVAYPIGPIDPFNMVQSLEQEVSEKLPQGNLPASTRSGLGAE</sequence>
<reference evidence="2 3" key="1">
    <citation type="submission" date="2024-11" db="EMBL/GenBank/DDBJ databases">
        <title>Adaptive evolution of stress response genes in parasites aligns with host niche diversity.</title>
        <authorList>
            <person name="Hahn C."/>
            <person name="Resl P."/>
        </authorList>
    </citation>
    <scope>NUCLEOTIDE SEQUENCE [LARGE SCALE GENOMIC DNA]</scope>
    <source>
        <strain evidence="2">EGGRZ-B1_66</strain>
        <tissue evidence="2">Body</tissue>
    </source>
</reference>